<evidence type="ECO:0000313" key="4">
    <source>
        <dbReference type="Proteomes" id="UP000317122"/>
    </source>
</evidence>
<comment type="caution">
    <text evidence="3">The sequence shown here is derived from an EMBL/GenBank/DDBJ whole genome shotgun (WGS) entry which is preliminary data.</text>
</comment>
<feature type="signal peptide" evidence="1">
    <location>
        <begin position="1"/>
        <end position="27"/>
    </location>
</feature>
<keyword evidence="4" id="KW-1185">Reference proteome</keyword>
<dbReference type="InterPro" id="IPR007893">
    <property type="entry name" value="Spore_coat_U/FanG"/>
</dbReference>
<proteinExistence type="predicted"/>
<accession>A0A562NT29</accession>
<gene>
    <name evidence="3" type="ORF">IQ26_03295</name>
</gene>
<dbReference type="SMART" id="SM00972">
    <property type="entry name" value="SCPU"/>
    <property type="match status" value="2"/>
</dbReference>
<dbReference type="AlphaFoldDB" id="A0A562NT29"/>
<evidence type="ECO:0000256" key="1">
    <source>
        <dbReference type="SAM" id="SignalP"/>
    </source>
</evidence>
<name>A0A562NT29_9HYPH</name>
<dbReference type="InterPro" id="IPR053167">
    <property type="entry name" value="Spore_coat_component"/>
</dbReference>
<reference evidence="3 4" key="1">
    <citation type="journal article" date="2015" name="Stand. Genomic Sci.">
        <title>Genomic Encyclopedia of Bacterial and Archaeal Type Strains, Phase III: the genomes of soil and plant-associated and newly described type strains.</title>
        <authorList>
            <person name="Whitman W.B."/>
            <person name="Woyke T."/>
            <person name="Klenk H.P."/>
            <person name="Zhou Y."/>
            <person name="Lilburn T.G."/>
            <person name="Beck B.J."/>
            <person name="De Vos P."/>
            <person name="Vandamme P."/>
            <person name="Eisen J.A."/>
            <person name="Garrity G."/>
            <person name="Hugenholtz P."/>
            <person name="Kyrpides N.C."/>
        </authorList>
    </citation>
    <scope>NUCLEOTIDE SEQUENCE [LARGE SCALE GENOMIC DNA]</scope>
    <source>
        <strain evidence="3 4">CGMCC 1.2546</strain>
    </source>
</reference>
<organism evidence="3 4">
    <name type="scientific">Mesorhizobium tianshanense</name>
    <dbReference type="NCBI Taxonomy" id="39844"/>
    <lineage>
        <taxon>Bacteria</taxon>
        <taxon>Pseudomonadati</taxon>
        <taxon>Pseudomonadota</taxon>
        <taxon>Alphaproteobacteria</taxon>
        <taxon>Hyphomicrobiales</taxon>
        <taxon>Phyllobacteriaceae</taxon>
        <taxon>Mesorhizobium</taxon>
    </lineage>
</organism>
<dbReference type="RefSeq" id="WP_240547142.1">
    <property type="nucleotide sequence ID" value="NZ_BSPF01000094.1"/>
</dbReference>
<sequence>MSQLNEEVMPRLILLACFLLVSAQAQAQSCSFSVSNANFGSVDTLSGAAADTTATVNISCNAGLTGLNFRVCLNLNAGTGGATSGIRHMRNATNAALNYNFYQEAARTTPWGSREQPDLGSPVAVNLTALPLTTAMATRTIYARVFGSQQSATADLYTSTFSGSQVNFNWTTYLLTAPACGSVTQNPTQPSFTAQANVVNNCNVTAQNIDFGSHGVLDAAADAAGGIDVTCTPGTTYNVGLNNGLSGTSPTARRMTLGGQAVTYGLYKDAARSQPWGGTIGADTVAGTGAGATQNLPVYGRVPAQSTPSPGTYTDTVVVTVTY</sequence>
<dbReference type="Proteomes" id="UP000317122">
    <property type="component" value="Unassembled WGS sequence"/>
</dbReference>
<dbReference type="EMBL" id="VLKT01000019">
    <property type="protein sequence ID" value="TWI35315.1"/>
    <property type="molecule type" value="Genomic_DNA"/>
</dbReference>
<dbReference type="Pfam" id="PF05229">
    <property type="entry name" value="SCPU"/>
    <property type="match status" value="2"/>
</dbReference>
<keyword evidence="1" id="KW-0732">Signal</keyword>
<feature type="chain" id="PRO_5022003374" evidence="1">
    <location>
        <begin position="28"/>
        <end position="323"/>
    </location>
</feature>
<dbReference type="PANTHER" id="PTHR37089">
    <property type="entry name" value="PROTEIN U-RELATED"/>
    <property type="match status" value="1"/>
</dbReference>
<feature type="domain" description="Spore coat protein U/FanG" evidence="2">
    <location>
        <begin position="191"/>
        <end position="320"/>
    </location>
</feature>
<keyword evidence="3" id="KW-0946">Virion</keyword>
<evidence type="ECO:0000259" key="2">
    <source>
        <dbReference type="Pfam" id="PF05229"/>
    </source>
</evidence>
<keyword evidence="3" id="KW-0167">Capsid protein</keyword>
<evidence type="ECO:0000313" key="3">
    <source>
        <dbReference type="EMBL" id="TWI35315.1"/>
    </source>
</evidence>
<protein>
    <submittedName>
        <fullName evidence="3">Spore coat protein U-like protein</fullName>
    </submittedName>
</protein>
<feature type="domain" description="Spore coat protein U/FanG" evidence="2">
    <location>
        <begin position="21"/>
        <end position="161"/>
    </location>
</feature>